<reference evidence="2 3" key="1">
    <citation type="submission" date="2024-04" db="EMBL/GenBank/DDBJ databases">
        <title>Phyllosticta paracitricarpa is synonymous to the EU quarantine fungus P. citricarpa based on phylogenomic analyses.</title>
        <authorList>
            <consortium name="Lawrence Berkeley National Laboratory"/>
            <person name="Van ingen-buijs V.A."/>
            <person name="Van westerhoven A.C."/>
            <person name="Haridas S."/>
            <person name="Skiadas P."/>
            <person name="Martin F."/>
            <person name="Groenewald J.Z."/>
            <person name="Crous P.W."/>
            <person name="Seidl M.F."/>
        </authorList>
    </citation>
    <scope>NUCLEOTIDE SEQUENCE [LARGE SCALE GENOMIC DNA]</scope>
    <source>
        <strain evidence="2 3">CPC 17464</strain>
    </source>
</reference>
<evidence type="ECO:0000313" key="2">
    <source>
        <dbReference type="EMBL" id="KAK7529595.1"/>
    </source>
</evidence>
<sequence length="197" mass="21966">MYTRTPVPRLRLQYTSPPPNATHGQPASHRIGRRNLLYVRMWGRKGYRLLRNGARLASCTSCLSLCFEPRFSSLSLSSHTCPKLRLVQTDCPLRVERRRAWRARTSHARGCGSARRSLSLLAPRAVGSVGRARARARAPGRERASVRRVGWTDDSGATAKHSLTAARCAVLCVFPIDTVSRPASRPQHTQPRTHHNG</sequence>
<comment type="caution">
    <text evidence="2">The sequence shown here is derived from an EMBL/GenBank/DDBJ whole genome shotgun (WGS) entry which is preliminary data.</text>
</comment>
<dbReference type="RefSeq" id="XP_066650045.1">
    <property type="nucleotide sequence ID" value="XM_066794264.1"/>
</dbReference>
<name>A0ABR1L4J3_9PEZI</name>
<dbReference type="EMBL" id="JBBPEH010000016">
    <property type="protein sequence ID" value="KAK7529595.1"/>
    <property type="molecule type" value="Genomic_DNA"/>
</dbReference>
<keyword evidence="3" id="KW-1185">Reference proteome</keyword>
<accession>A0ABR1L4J3</accession>
<organism evidence="2 3">
    <name type="scientific">Phyllosticta citribraziliensis</name>
    <dbReference type="NCBI Taxonomy" id="989973"/>
    <lineage>
        <taxon>Eukaryota</taxon>
        <taxon>Fungi</taxon>
        <taxon>Dikarya</taxon>
        <taxon>Ascomycota</taxon>
        <taxon>Pezizomycotina</taxon>
        <taxon>Dothideomycetes</taxon>
        <taxon>Dothideomycetes incertae sedis</taxon>
        <taxon>Botryosphaeriales</taxon>
        <taxon>Phyllostictaceae</taxon>
        <taxon>Phyllosticta</taxon>
    </lineage>
</organism>
<gene>
    <name evidence="2" type="ORF">J3D65DRAFT_172104</name>
</gene>
<dbReference type="GeneID" id="92027170"/>
<feature type="region of interest" description="Disordered" evidence="1">
    <location>
        <begin position="1"/>
        <end position="28"/>
    </location>
</feature>
<evidence type="ECO:0000256" key="1">
    <source>
        <dbReference type="SAM" id="MobiDB-lite"/>
    </source>
</evidence>
<protein>
    <submittedName>
        <fullName evidence="2">Uncharacterized protein</fullName>
    </submittedName>
</protein>
<dbReference type="Proteomes" id="UP001360953">
    <property type="component" value="Unassembled WGS sequence"/>
</dbReference>
<proteinExistence type="predicted"/>
<evidence type="ECO:0000313" key="3">
    <source>
        <dbReference type="Proteomes" id="UP001360953"/>
    </source>
</evidence>